<feature type="signal peptide" evidence="1">
    <location>
        <begin position="1"/>
        <end position="20"/>
    </location>
</feature>
<protein>
    <recommendedName>
        <fullName evidence="4">MetA-pathway of phenol degradation</fullName>
    </recommendedName>
</protein>
<evidence type="ECO:0000313" key="3">
    <source>
        <dbReference type="Proteomes" id="UP000633278"/>
    </source>
</evidence>
<dbReference type="RefSeq" id="WP_188597552.1">
    <property type="nucleotide sequence ID" value="NZ_CP150664.1"/>
</dbReference>
<dbReference type="EMBL" id="BMJW01000001">
    <property type="protein sequence ID" value="GGG90241.1"/>
    <property type="molecule type" value="Genomic_DNA"/>
</dbReference>
<gene>
    <name evidence="2" type="ORF">GCM10011416_03530</name>
</gene>
<dbReference type="InterPro" id="IPR046495">
    <property type="entry name" value="DUF6588"/>
</dbReference>
<keyword evidence="1" id="KW-0732">Signal</keyword>
<sequence>MMKKKITLLLFAFWTTVSFGQIDLGTILEGGTNDANAYLKGYLSPITTGFGHGINGGWYSTAKAHKFLGFDIKVIATGAIVPKEGESFTFRNADFTNIKIDDTNLSSVEIPTILGSQKLADRPLLEFSNGGNSISISSLPGSGLKEEIGQNIVPSAMVQLGVGLWKNTDVKIRFVPEQKQPEFEFSTFGIGVMHDIKQWIPFVKRLPFDVSVLAAWNDVKSKFYMDHKNNPSQALEMNTKTTMFQLVASKKFLFLTVFGGVGTSSYTSDVNVLGTFKTKNTGQTYTDPVALNYSGSGFRGNLGLNVKLLFLNISADYAIQEYNTFTATVGFTFR</sequence>
<accession>A0A917MBS6</accession>
<dbReference type="Pfam" id="PF20230">
    <property type="entry name" value="DUF6588"/>
    <property type="match status" value="1"/>
</dbReference>
<evidence type="ECO:0000313" key="2">
    <source>
        <dbReference type="EMBL" id="GGG90241.1"/>
    </source>
</evidence>
<keyword evidence="3" id="KW-1185">Reference proteome</keyword>
<reference evidence="2" key="1">
    <citation type="journal article" date="2014" name="Int. J. Syst. Evol. Microbiol.">
        <title>Complete genome sequence of Corynebacterium casei LMG S-19264T (=DSM 44701T), isolated from a smear-ripened cheese.</title>
        <authorList>
            <consortium name="US DOE Joint Genome Institute (JGI-PGF)"/>
            <person name="Walter F."/>
            <person name="Albersmeier A."/>
            <person name="Kalinowski J."/>
            <person name="Ruckert C."/>
        </authorList>
    </citation>
    <scope>NUCLEOTIDE SEQUENCE</scope>
    <source>
        <strain evidence="2">CGMCC 1.15763</strain>
    </source>
</reference>
<dbReference type="Proteomes" id="UP000633278">
    <property type="component" value="Unassembled WGS sequence"/>
</dbReference>
<comment type="caution">
    <text evidence="2">The sequence shown here is derived from an EMBL/GenBank/DDBJ whole genome shotgun (WGS) entry which is preliminary data.</text>
</comment>
<reference evidence="2" key="2">
    <citation type="submission" date="2020-09" db="EMBL/GenBank/DDBJ databases">
        <authorList>
            <person name="Sun Q."/>
            <person name="Zhou Y."/>
        </authorList>
    </citation>
    <scope>NUCLEOTIDE SEQUENCE</scope>
    <source>
        <strain evidence="2">CGMCC 1.15763</strain>
    </source>
</reference>
<feature type="chain" id="PRO_5037869674" description="MetA-pathway of phenol degradation" evidence="1">
    <location>
        <begin position="21"/>
        <end position="334"/>
    </location>
</feature>
<proteinExistence type="predicted"/>
<name>A0A917MBS6_9FLAO</name>
<dbReference type="AlphaFoldDB" id="A0A917MBS6"/>
<organism evidence="2 3">
    <name type="scientific">Polaribacter pacificus</name>
    <dbReference type="NCBI Taxonomy" id="1775173"/>
    <lineage>
        <taxon>Bacteria</taxon>
        <taxon>Pseudomonadati</taxon>
        <taxon>Bacteroidota</taxon>
        <taxon>Flavobacteriia</taxon>
        <taxon>Flavobacteriales</taxon>
        <taxon>Flavobacteriaceae</taxon>
    </lineage>
</organism>
<evidence type="ECO:0000256" key="1">
    <source>
        <dbReference type="SAM" id="SignalP"/>
    </source>
</evidence>
<evidence type="ECO:0008006" key="4">
    <source>
        <dbReference type="Google" id="ProtNLM"/>
    </source>
</evidence>